<reference evidence="2" key="1">
    <citation type="journal article" date="2015" name="Nature">
        <title>Complex archaea that bridge the gap between prokaryotes and eukaryotes.</title>
        <authorList>
            <person name="Spang A."/>
            <person name="Saw J.H."/>
            <person name="Jorgensen S.L."/>
            <person name="Zaremba-Niedzwiedzka K."/>
            <person name="Martijn J."/>
            <person name="Lind A.E."/>
            <person name="van Eijk R."/>
            <person name="Schleper C."/>
            <person name="Guy L."/>
            <person name="Ettema T.J."/>
        </authorList>
    </citation>
    <scope>NUCLEOTIDE SEQUENCE</scope>
</reference>
<accession>A0A0F8X5W0</accession>
<feature type="non-terminal residue" evidence="2">
    <location>
        <position position="1"/>
    </location>
</feature>
<feature type="region of interest" description="Disordered" evidence="1">
    <location>
        <begin position="1"/>
        <end position="44"/>
    </location>
</feature>
<evidence type="ECO:0000313" key="2">
    <source>
        <dbReference type="EMBL" id="KKK64492.1"/>
    </source>
</evidence>
<name>A0A0F8X5W0_9ZZZZ</name>
<gene>
    <name evidence="2" type="ORF">LCGC14_2983630</name>
</gene>
<comment type="caution">
    <text evidence="2">The sequence shown here is derived from an EMBL/GenBank/DDBJ whole genome shotgun (WGS) entry which is preliminary data.</text>
</comment>
<organism evidence="2">
    <name type="scientific">marine sediment metagenome</name>
    <dbReference type="NCBI Taxonomy" id="412755"/>
    <lineage>
        <taxon>unclassified sequences</taxon>
        <taxon>metagenomes</taxon>
        <taxon>ecological metagenomes</taxon>
    </lineage>
</organism>
<dbReference type="AlphaFoldDB" id="A0A0F8X5W0"/>
<proteinExistence type="predicted"/>
<evidence type="ECO:0000256" key="1">
    <source>
        <dbReference type="SAM" id="MobiDB-lite"/>
    </source>
</evidence>
<dbReference type="EMBL" id="LAZR01061001">
    <property type="protein sequence ID" value="KKK64492.1"/>
    <property type="molecule type" value="Genomic_DNA"/>
</dbReference>
<feature type="compositionally biased region" description="Basic and acidic residues" evidence="1">
    <location>
        <begin position="15"/>
        <end position="44"/>
    </location>
</feature>
<sequence length="44" mass="5093">INPCGHTKTKCYPSSDEKFKESNPKPRPDEQKIIDEEKTRMNTA</sequence>
<protein>
    <submittedName>
        <fullName evidence="2">Uncharacterized protein</fullName>
    </submittedName>
</protein>